<evidence type="ECO:0000313" key="7">
    <source>
        <dbReference type="Proteomes" id="UP000603200"/>
    </source>
</evidence>
<evidence type="ECO:0000259" key="5">
    <source>
        <dbReference type="Pfam" id="PF14833"/>
    </source>
</evidence>
<evidence type="ECO:0000313" key="6">
    <source>
        <dbReference type="EMBL" id="GIE22990.1"/>
    </source>
</evidence>
<dbReference type="InterPro" id="IPR008927">
    <property type="entry name" value="6-PGluconate_DH-like_C_sf"/>
</dbReference>
<evidence type="ECO:0000259" key="4">
    <source>
        <dbReference type="Pfam" id="PF03446"/>
    </source>
</evidence>
<organism evidence="6 7">
    <name type="scientific">Winogradskya humida</name>
    <dbReference type="NCBI Taxonomy" id="113566"/>
    <lineage>
        <taxon>Bacteria</taxon>
        <taxon>Bacillati</taxon>
        <taxon>Actinomycetota</taxon>
        <taxon>Actinomycetes</taxon>
        <taxon>Micromonosporales</taxon>
        <taxon>Micromonosporaceae</taxon>
        <taxon>Winogradskya</taxon>
    </lineage>
</organism>
<dbReference type="PROSITE" id="PS00895">
    <property type="entry name" value="3_HYDROXYISOBUT_DH"/>
    <property type="match status" value="1"/>
</dbReference>
<dbReference type="Pfam" id="PF03446">
    <property type="entry name" value="NAD_binding_2"/>
    <property type="match status" value="1"/>
</dbReference>
<dbReference type="InterPro" id="IPR029154">
    <property type="entry name" value="HIBADH-like_NADP-bd"/>
</dbReference>
<keyword evidence="7" id="KW-1185">Reference proteome</keyword>
<dbReference type="InterPro" id="IPR002204">
    <property type="entry name" value="3-OH-isobutyrate_DH-rel_CS"/>
</dbReference>
<dbReference type="Proteomes" id="UP000603200">
    <property type="component" value="Unassembled WGS sequence"/>
</dbReference>
<comment type="caution">
    <text evidence="6">The sequence shown here is derived from an EMBL/GenBank/DDBJ whole genome shotgun (WGS) entry which is preliminary data.</text>
</comment>
<dbReference type="PANTHER" id="PTHR43580">
    <property type="entry name" value="OXIDOREDUCTASE GLYR1-RELATED"/>
    <property type="match status" value="1"/>
</dbReference>
<dbReference type="SUPFAM" id="SSF51735">
    <property type="entry name" value="NAD(P)-binding Rossmann-fold domains"/>
    <property type="match status" value="1"/>
</dbReference>
<dbReference type="RefSeq" id="WP_203840061.1">
    <property type="nucleotide sequence ID" value="NZ_BAAATV010000014.1"/>
</dbReference>
<dbReference type="InterPro" id="IPR051265">
    <property type="entry name" value="HIBADH-related_NP60_sf"/>
</dbReference>
<dbReference type="PANTHER" id="PTHR43580:SF2">
    <property type="entry name" value="CYTOKINE-LIKE NUCLEAR FACTOR N-PAC"/>
    <property type="match status" value="1"/>
</dbReference>
<name>A0ABQ3ZWM7_9ACTN</name>
<dbReference type="Pfam" id="PF14833">
    <property type="entry name" value="NAD_binding_11"/>
    <property type="match status" value="1"/>
</dbReference>
<keyword evidence="3" id="KW-0520">NAD</keyword>
<feature type="domain" description="3-hydroxyisobutyrate dehydrogenase-like NAD-binding" evidence="5">
    <location>
        <begin position="162"/>
        <end position="279"/>
    </location>
</feature>
<dbReference type="InterPro" id="IPR006115">
    <property type="entry name" value="6PGDH_NADP-bd"/>
</dbReference>
<sequence length="289" mass="30234">MVIAFLGLGVMGEPMALNLARAGTPLVVWSRRRPASDELRALMAPTAAEAIALADVVLLMLANGAAIDAVLGRGTELFGAVKDKIIVHMGTTAAEYSAGLATDVIAAGGRYVEAPVSGSRKPAEAAQLVTMLAGEPDDVAVVRPLLAPMVRDAIECGPVPQGLLMKLAVNVYLINLVTGLAEAYHFAERHGLDLERLTAVLNAGQMASDISRIKTVKLRDREFGVQAAIRDVHYNSELVADAARRAGIASPLLDVCEQLFGEAVAQGHGGADMAGVVTALEARTRQISP</sequence>
<evidence type="ECO:0000256" key="3">
    <source>
        <dbReference type="ARBA" id="ARBA00023027"/>
    </source>
</evidence>
<evidence type="ECO:0000256" key="2">
    <source>
        <dbReference type="ARBA" id="ARBA00023002"/>
    </source>
</evidence>
<dbReference type="InterPro" id="IPR013328">
    <property type="entry name" value="6PGD_dom2"/>
</dbReference>
<protein>
    <submittedName>
        <fullName evidence="6">2-hydroxy-3-oxopropionate reductase</fullName>
    </submittedName>
</protein>
<dbReference type="InterPro" id="IPR015815">
    <property type="entry name" value="HIBADH-related"/>
</dbReference>
<feature type="domain" description="6-phosphogluconate dehydrogenase NADP-binding" evidence="4">
    <location>
        <begin position="3"/>
        <end position="151"/>
    </location>
</feature>
<evidence type="ECO:0000256" key="1">
    <source>
        <dbReference type="ARBA" id="ARBA00009080"/>
    </source>
</evidence>
<proteinExistence type="inferred from homology"/>
<dbReference type="Gene3D" id="3.40.50.720">
    <property type="entry name" value="NAD(P)-binding Rossmann-like Domain"/>
    <property type="match status" value="1"/>
</dbReference>
<reference evidence="6 7" key="1">
    <citation type="submission" date="2021-01" db="EMBL/GenBank/DDBJ databases">
        <title>Whole genome shotgun sequence of Actinoplanes humidus NBRC 14915.</title>
        <authorList>
            <person name="Komaki H."/>
            <person name="Tamura T."/>
        </authorList>
    </citation>
    <scope>NUCLEOTIDE SEQUENCE [LARGE SCALE GENOMIC DNA]</scope>
    <source>
        <strain evidence="6 7">NBRC 14915</strain>
    </source>
</reference>
<comment type="similarity">
    <text evidence="1">Belongs to the HIBADH-related family.</text>
</comment>
<dbReference type="PIRSF" id="PIRSF000103">
    <property type="entry name" value="HIBADH"/>
    <property type="match status" value="1"/>
</dbReference>
<dbReference type="EMBL" id="BOMN01000087">
    <property type="protein sequence ID" value="GIE22990.1"/>
    <property type="molecule type" value="Genomic_DNA"/>
</dbReference>
<dbReference type="SUPFAM" id="SSF48179">
    <property type="entry name" value="6-phosphogluconate dehydrogenase C-terminal domain-like"/>
    <property type="match status" value="1"/>
</dbReference>
<gene>
    <name evidence="6" type="ORF">Ahu01nite_060920</name>
</gene>
<accession>A0ABQ3ZWM7</accession>
<dbReference type="InterPro" id="IPR036291">
    <property type="entry name" value="NAD(P)-bd_dom_sf"/>
</dbReference>
<dbReference type="Gene3D" id="1.10.1040.10">
    <property type="entry name" value="N-(1-d-carboxylethyl)-l-norvaline Dehydrogenase, domain 2"/>
    <property type="match status" value="1"/>
</dbReference>
<keyword evidence="2" id="KW-0560">Oxidoreductase</keyword>